<dbReference type="CDD" id="cd01650">
    <property type="entry name" value="RT_nLTR_like"/>
    <property type="match status" value="1"/>
</dbReference>
<dbReference type="Pfam" id="PF00078">
    <property type="entry name" value="RVT_1"/>
    <property type="match status" value="1"/>
</dbReference>
<comment type="caution">
    <text evidence="2">The sequence shown here is derived from an EMBL/GenBank/DDBJ whole genome shotgun (WGS) entry which is preliminary data.</text>
</comment>
<sequence length="621" mass="71636">MIEWNKDVKGCSMFKVVKKCSMIKKPKISNIISWEKENVHDRVDVLRSKVKVVQTYLDKNPFDDTIKKQSCEVLREYTEAARDEENLMIQKAKIDWLKGGDRNTDFFHMIIKGRIHKGRVMSICDENEMRYENEKVAEQFEKHFKKFLGTKDEVCAFPTGCIVVNNKLNFDEAMRMVRPVNDEEIRDAMFGINDSKAPGPDGFTAKFFKATWKIIGKDICMAVRDFFLIGKLLGEVNATLISLVPKIPTPSKVSDFRPIVCCNVLYKCISKIMTNRIKEALGKIVNENQSAFIAGRQITDNILLDFIKVTLEQFGFHERTISWIMKCVTTTKFSININGERVGYFNGGRGLRQGDPISPYLFTMTMEMFTLLMKKNIDCKSIGVIKKTLEEFSKYSGLKPNMQKSTMFFGGLSVPKQENLFQIIPFSIGRLPIRYLGVPLVTKQISVKDCKPLIEKVKVRVQDWRNRSLSYAGRLQLIASILSSMQIYWASVFLLPRTIIKEINKLLKGFLWCQGELIKGRAKISWENICKQKDQGGLGLKDLQKWNEVLIMKHLWNVAAKKDTLWVKWVHVEKLKGRRKWEVDCDSNSSSVWRNLLDMRDKMKQHVYFKIGNGQCVSALV</sequence>
<organism evidence="2 3">
    <name type="scientific">Tanacetum coccineum</name>
    <dbReference type="NCBI Taxonomy" id="301880"/>
    <lineage>
        <taxon>Eukaryota</taxon>
        <taxon>Viridiplantae</taxon>
        <taxon>Streptophyta</taxon>
        <taxon>Embryophyta</taxon>
        <taxon>Tracheophyta</taxon>
        <taxon>Spermatophyta</taxon>
        <taxon>Magnoliopsida</taxon>
        <taxon>eudicotyledons</taxon>
        <taxon>Gunneridae</taxon>
        <taxon>Pentapetalae</taxon>
        <taxon>asterids</taxon>
        <taxon>campanulids</taxon>
        <taxon>Asterales</taxon>
        <taxon>Asteraceae</taxon>
        <taxon>Asteroideae</taxon>
        <taxon>Anthemideae</taxon>
        <taxon>Anthemidinae</taxon>
        <taxon>Tanacetum</taxon>
    </lineage>
</organism>
<keyword evidence="3" id="KW-1185">Reference proteome</keyword>
<accession>A0ABQ5I026</accession>
<dbReference type="GO" id="GO:0003964">
    <property type="term" value="F:RNA-directed DNA polymerase activity"/>
    <property type="evidence" value="ECO:0007669"/>
    <property type="project" value="UniProtKB-KW"/>
</dbReference>
<dbReference type="Proteomes" id="UP001151760">
    <property type="component" value="Unassembled WGS sequence"/>
</dbReference>
<feature type="domain" description="Reverse transcriptase" evidence="1">
    <location>
        <begin position="253"/>
        <end position="376"/>
    </location>
</feature>
<evidence type="ECO:0000259" key="1">
    <source>
        <dbReference type="Pfam" id="PF00078"/>
    </source>
</evidence>
<keyword evidence="2" id="KW-0695">RNA-directed DNA polymerase</keyword>
<reference evidence="2" key="1">
    <citation type="journal article" date="2022" name="Int. J. Mol. Sci.">
        <title>Draft Genome of Tanacetum Coccineum: Genomic Comparison of Closely Related Tanacetum-Family Plants.</title>
        <authorList>
            <person name="Yamashiro T."/>
            <person name="Shiraishi A."/>
            <person name="Nakayama K."/>
            <person name="Satake H."/>
        </authorList>
    </citation>
    <scope>NUCLEOTIDE SEQUENCE</scope>
</reference>
<reference evidence="2" key="2">
    <citation type="submission" date="2022-01" db="EMBL/GenBank/DDBJ databases">
        <authorList>
            <person name="Yamashiro T."/>
            <person name="Shiraishi A."/>
            <person name="Satake H."/>
            <person name="Nakayama K."/>
        </authorList>
    </citation>
    <scope>NUCLEOTIDE SEQUENCE</scope>
</reference>
<dbReference type="InterPro" id="IPR000477">
    <property type="entry name" value="RT_dom"/>
</dbReference>
<name>A0ABQ5I026_9ASTR</name>
<keyword evidence="2" id="KW-0808">Transferase</keyword>
<dbReference type="EMBL" id="BQNB010020208">
    <property type="protein sequence ID" value="GJT93496.1"/>
    <property type="molecule type" value="Genomic_DNA"/>
</dbReference>
<keyword evidence="2" id="KW-0548">Nucleotidyltransferase</keyword>
<protein>
    <submittedName>
        <fullName evidence="2">RNA-directed DNA polymerase, eukaryota, reverse transcriptase zinc-binding domain protein</fullName>
    </submittedName>
</protein>
<evidence type="ECO:0000313" key="2">
    <source>
        <dbReference type="EMBL" id="GJT93496.1"/>
    </source>
</evidence>
<dbReference type="SUPFAM" id="SSF56672">
    <property type="entry name" value="DNA/RNA polymerases"/>
    <property type="match status" value="1"/>
</dbReference>
<dbReference type="InterPro" id="IPR043502">
    <property type="entry name" value="DNA/RNA_pol_sf"/>
</dbReference>
<proteinExistence type="predicted"/>
<evidence type="ECO:0000313" key="3">
    <source>
        <dbReference type="Proteomes" id="UP001151760"/>
    </source>
</evidence>
<gene>
    <name evidence="2" type="ORF">Tco_1082341</name>
</gene>
<dbReference type="PANTHER" id="PTHR33116">
    <property type="entry name" value="REVERSE TRANSCRIPTASE ZINC-BINDING DOMAIN-CONTAINING PROTEIN-RELATED-RELATED"/>
    <property type="match status" value="1"/>
</dbReference>
<dbReference type="PANTHER" id="PTHR33116:SF76">
    <property type="entry name" value="DUF4283 DOMAIN-CONTAINING PROTEIN"/>
    <property type="match status" value="1"/>
</dbReference>